<dbReference type="EMBL" id="JBHUEH010000011">
    <property type="protein sequence ID" value="MFD1885500.1"/>
    <property type="molecule type" value="Genomic_DNA"/>
</dbReference>
<keyword evidence="2" id="KW-1185">Reference proteome</keyword>
<gene>
    <name evidence="1" type="ORF">ACFSC9_08155</name>
</gene>
<evidence type="ECO:0000313" key="1">
    <source>
        <dbReference type="EMBL" id="MFD1885500.1"/>
    </source>
</evidence>
<sequence>MKSEAYLYYRYPLFVCSWCRDEDCGFISVFVERKHNLVTWQDFRIEPGNRSLPLGPFTFEWEEYERELRSA</sequence>
<accession>A0ABW4RHI3</accession>
<organism evidence="1 2">
    <name type="scientific">Paenibacillus wenxiniae</name>
    <dbReference type="NCBI Taxonomy" id="1636843"/>
    <lineage>
        <taxon>Bacteria</taxon>
        <taxon>Bacillati</taxon>
        <taxon>Bacillota</taxon>
        <taxon>Bacilli</taxon>
        <taxon>Bacillales</taxon>
        <taxon>Paenibacillaceae</taxon>
        <taxon>Paenibacillus</taxon>
    </lineage>
</organism>
<reference evidence="2" key="1">
    <citation type="journal article" date="2019" name="Int. J. Syst. Evol. Microbiol.">
        <title>The Global Catalogue of Microorganisms (GCM) 10K type strain sequencing project: providing services to taxonomists for standard genome sequencing and annotation.</title>
        <authorList>
            <consortium name="The Broad Institute Genomics Platform"/>
            <consortium name="The Broad Institute Genome Sequencing Center for Infectious Disease"/>
            <person name="Wu L."/>
            <person name="Ma J."/>
        </authorList>
    </citation>
    <scope>NUCLEOTIDE SEQUENCE [LARGE SCALE GENOMIC DNA]</scope>
    <source>
        <strain evidence="2">CCUG 54950</strain>
    </source>
</reference>
<name>A0ABW4RHI3_9BACL</name>
<protein>
    <submittedName>
        <fullName evidence="1">Uncharacterized protein</fullName>
    </submittedName>
</protein>
<comment type="caution">
    <text evidence="1">The sequence shown here is derived from an EMBL/GenBank/DDBJ whole genome shotgun (WGS) entry which is preliminary data.</text>
</comment>
<proteinExistence type="predicted"/>
<dbReference type="RefSeq" id="WP_347325769.1">
    <property type="nucleotide sequence ID" value="NZ_JBCGUH010000007.1"/>
</dbReference>
<dbReference type="Proteomes" id="UP001597233">
    <property type="component" value="Unassembled WGS sequence"/>
</dbReference>
<evidence type="ECO:0000313" key="2">
    <source>
        <dbReference type="Proteomes" id="UP001597233"/>
    </source>
</evidence>